<dbReference type="NCBIfam" id="TIGR04057">
    <property type="entry name" value="SusC_RagA_signa"/>
    <property type="match status" value="1"/>
</dbReference>
<dbReference type="EMBL" id="QSGO01000012">
    <property type="protein sequence ID" value="RHB33889.1"/>
    <property type="molecule type" value="Genomic_DNA"/>
</dbReference>
<dbReference type="RefSeq" id="WP_007487018.1">
    <property type="nucleotide sequence ID" value="NZ_CABJFV010000012.1"/>
</dbReference>
<dbReference type="SUPFAM" id="SSF56935">
    <property type="entry name" value="Porins"/>
    <property type="match status" value="1"/>
</dbReference>
<dbReference type="InterPro" id="IPR018247">
    <property type="entry name" value="EF_Hand_1_Ca_BS"/>
</dbReference>
<dbReference type="Proteomes" id="UP000284379">
    <property type="component" value="Unassembled WGS sequence"/>
</dbReference>
<dbReference type="Gene3D" id="2.170.130.10">
    <property type="entry name" value="TonB-dependent receptor, plug domain"/>
    <property type="match status" value="1"/>
</dbReference>
<dbReference type="Gene3D" id="2.40.170.20">
    <property type="entry name" value="TonB-dependent receptor, beta-barrel domain"/>
    <property type="match status" value="1"/>
</dbReference>
<evidence type="ECO:0000256" key="2">
    <source>
        <dbReference type="ARBA" id="ARBA00022448"/>
    </source>
</evidence>
<sequence length="1104" mass="124629">MNIDNIKSILLVVFSCLSMTVASQSQQLVITGNVSSDLEGEIIGAHVTEVDANGRIVNATITDFSGNFSLSIKSVNNKLKVSFVGYDPVEVSIKDKRRFNIKMKENAVLDEVVVTAKAMHSDGTLAIPKREVSGAMQHISMRDLEDMSVASIDDALQGRIAGFDILGNSGDLGSGSSMRIRGTTSINSKSEPLIVLNDIPFENNVDDSFDYTSADQEQFANLLNINPDDIEEITVLKDGASAAIWGSKGANGVILIKTKKGVKGPTRVQYSYRFSGAQQPRGLKMLNGDDYTMLMKQAYFNPFQDEYAANIPEFNYDPTFAEYQNFNNNTDWVKAITQYGFTHDHYATVSGGGDKATFRASLGYYSQSGTVIKQNLERFTNRMYLEYQVSDRIKFISDFSMTYTDNHKNYANDVGDGDNKENLLSMAYRKMPNVSIFQQDANGNNTDIYYNIPQSSSLDNSQKDLMNPVALANLAFNNQKNLYIVPTLRLQYDIINPEKAQLRYNGYVSFNIENTKESKFLPKEVTSKSWNDETVNRAYMKESEGLSIQSEQKITWIPRWGDNHSLLVSAVWQMNSGNSQYQEFEKYGLPSNSITDATSVGFDKAFNSGAGQWRSLAIMGRAHYTFMNRYTIDATFRRDGSTKFGSNNRWGDFPAVSLKWNMADESFMKPLRAVIDELGIRGGWGITGNQPDREYLHFSRYNSSWGGGNNNYINIPTVKPSSIELSDLKWEKVTSYNLGIDLHLFNSKLVFDGNIYKRKTEDLLFKDLGIPSSSGFGSLSYVNIGVMDNTGWELSIYTNNLIKTRDWKVDFNVNFSNNKNKIVELSPAVLNAYNKDFNYDNGSYLTRLQEGNSFGSIYGFRYKGVYQYDKYEEGRGGTAPVVKDANGNVVKDANGKPLPMYFDYFNLGNKRYQFRGGDAIYEDINHDGTIDELDIVYLGNSNPKLTGGFGTNITFKYFSISAFFNFRYGNKIVNYARMDAENMHSNNNQSIAVNWRWRKDGDVTEMPRALYNYGYNYLGSDRFVEDGSFLRFKTLTFKYNFSPKSLRRVFLNQLSFYLTLNNLVTFTKYTGVDPEVGIESFGLCADRSKTPRSQYFTFGVTVGF</sequence>
<gene>
    <name evidence="9" type="ORF">DW888_14585</name>
</gene>
<dbReference type="PROSITE" id="PS52016">
    <property type="entry name" value="TONB_DEPENDENT_REC_3"/>
    <property type="match status" value="1"/>
</dbReference>
<comment type="similarity">
    <text evidence="7">Belongs to the TonB-dependent receptor family.</text>
</comment>
<dbReference type="AlphaFoldDB" id="A0A413VK15"/>
<proteinExistence type="inferred from homology"/>
<organism evidence="9 10">
    <name type="scientific">Bacteroides nordii</name>
    <dbReference type="NCBI Taxonomy" id="291645"/>
    <lineage>
        <taxon>Bacteria</taxon>
        <taxon>Pseudomonadati</taxon>
        <taxon>Bacteroidota</taxon>
        <taxon>Bacteroidia</taxon>
        <taxon>Bacteroidales</taxon>
        <taxon>Bacteroidaceae</taxon>
        <taxon>Bacteroides</taxon>
    </lineage>
</organism>
<keyword evidence="4 7" id="KW-0812">Transmembrane</keyword>
<evidence type="ECO:0000313" key="9">
    <source>
        <dbReference type="EMBL" id="RHB33889.1"/>
    </source>
</evidence>
<evidence type="ECO:0000256" key="6">
    <source>
        <dbReference type="ARBA" id="ARBA00023237"/>
    </source>
</evidence>
<evidence type="ECO:0000259" key="8">
    <source>
        <dbReference type="Pfam" id="PF07715"/>
    </source>
</evidence>
<comment type="caution">
    <text evidence="9">The sequence shown here is derived from an EMBL/GenBank/DDBJ whole genome shotgun (WGS) entry which is preliminary data.</text>
</comment>
<keyword evidence="5 7" id="KW-0472">Membrane</keyword>
<dbReference type="Pfam" id="PF07715">
    <property type="entry name" value="Plug"/>
    <property type="match status" value="1"/>
</dbReference>
<dbReference type="InterPro" id="IPR023996">
    <property type="entry name" value="TonB-dep_OMP_SusC/RagA"/>
</dbReference>
<dbReference type="NCBIfam" id="TIGR04056">
    <property type="entry name" value="OMP_RagA_SusC"/>
    <property type="match status" value="1"/>
</dbReference>
<keyword evidence="2 7" id="KW-0813">Transport</keyword>
<dbReference type="InterPro" id="IPR039426">
    <property type="entry name" value="TonB-dep_rcpt-like"/>
</dbReference>
<keyword evidence="9" id="KW-0675">Receptor</keyword>
<name>A0A413VK15_9BACE</name>
<evidence type="ECO:0000256" key="5">
    <source>
        <dbReference type="ARBA" id="ARBA00023136"/>
    </source>
</evidence>
<comment type="subcellular location">
    <subcellularLocation>
        <location evidence="1 7">Cell outer membrane</location>
        <topology evidence="1 7">Multi-pass membrane protein</topology>
    </subcellularLocation>
</comment>
<dbReference type="InterPro" id="IPR008969">
    <property type="entry name" value="CarboxyPept-like_regulatory"/>
</dbReference>
<feature type="domain" description="TonB-dependent receptor plug" evidence="8">
    <location>
        <begin position="128"/>
        <end position="253"/>
    </location>
</feature>
<dbReference type="InterPro" id="IPR023997">
    <property type="entry name" value="TonB-dep_OMP_SusC/RagA_CS"/>
</dbReference>
<dbReference type="InterPro" id="IPR036942">
    <property type="entry name" value="Beta-barrel_TonB_sf"/>
</dbReference>
<accession>A0A413VK15</accession>
<reference evidence="9 10" key="1">
    <citation type="submission" date="2018-08" db="EMBL/GenBank/DDBJ databases">
        <title>A genome reference for cultivated species of the human gut microbiota.</title>
        <authorList>
            <person name="Zou Y."/>
            <person name="Xue W."/>
            <person name="Luo G."/>
        </authorList>
    </citation>
    <scope>NUCLEOTIDE SEQUENCE [LARGE SCALE GENOMIC DNA]</scope>
    <source>
        <strain evidence="9 10">AM40-30BH</strain>
    </source>
</reference>
<evidence type="ECO:0000256" key="4">
    <source>
        <dbReference type="ARBA" id="ARBA00022692"/>
    </source>
</evidence>
<evidence type="ECO:0000256" key="7">
    <source>
        <dbReference type="PROSITE-ProRule" id="PRU01360"/>
    </source>
</evidence>
<protein>
    <submittedName>
        <fullName evidence="9">TonB-dependent receptor</fullName>
    </submittedName>
</protein>
<keyword evidence="3 7" id="KW-1134">Transmembrane beta strand</keyword>
<dbReference type="InterPro" id="IPR037066">
    <property type="entry name" value="Plug_dom_sf"/>
</dbReference>
<dbReference type="PROSITE" id="PS00018">
    <property type="entry name" value="EF_HAND_1"/>
    <property type="match status" value="1"/>
</dbReference>
<dbReference type="Pfam" id="PF13715">
    <property type="entry name" value="CarbopepD_reg_2"/>
    <property type="match status" value="1"/>
</dbReference>
<evidence type="ECO:0000256" key="1">
    <source>
        <dbReference type="ARBA" id="ARBA00004571"/>
    </source>
</evidence>
<evidence type="ECO:0000313" key="10">
    <source>
        <dbReference type="Proteomes" id="UP000284379"/>
    </source>
</evidence>
<evidence type="ECO:0000256" key="3">
    <source>
        <dbReference type="ARBA" id="ARBA00022452"/>
    </source>
</evidence>
<dbReference type="SUPFAM" id="SSF49464">
    <property type="entry name" value="Carboxypeptidase regulatory domain-like"/>
    <property type="match status" value="1"/>
</dbReference>
<dbReference type="GO" id="GO:0009279">
    <property type="term" value="C:cell outer membrane"/>
    <property type="evidence" value="ECO:0007669"/>
    <property type="project" value="UniProtKB-SubCell"/>
</dbReference>
<keyword evidence="6 7" id="KW-0998">Cell outer membrane</keyword>
<dbReference type="InterPro" id="IPR012910">
    <property type="entry name" value="Plug_dom"/>
</dbReference>